<organism evidence="9 10">
    <name type="scientific">Lachnellula occidentalis</name>
    <dbReference type="NCBI Taxonomy" id="215460"/>
    <lineage>
        <taxon>Eukaryota</taxon>
        <taxon>Fungi</taxon>
        <taxon>Dikarya</taxon>
        <taxon>Ascomycota</taxon>
        <taxon>Pezizomycotina</taxon>
        <taxon>Leotiomycetes</taxon>
        <taxon>Helotiales</taxon>
        <taxon>Lachnaceae</taxon>
        <taxon>Lachnellula</taxon>
    </lineage>
</organism>
<evidence type="ECO:0000256" key="5">
    <source>
        <dbReference type="ARBA" id="ARBA00038359"/>
    </source>
</evidence>
<feature type="transmembrane region" description="Helical" evidence="7">
    <location>
        <begin position="129"/>
        <end position="154"/>
    </location>
</feature>
<evidence type="ECO:0000313" key="10">
    <source>
        <dbReference type="Proteomes" id="UP000443090"/>
    </source>
</evidence>
<comment type="caution">
    <text evidence="9">The sequence shown here is derived from an EMBL/GenBank/DDBJ whole genome shotgun (WGS) entry which is preliminary data.</text>
</comment>
<keyword evidence="3 7" id="KW-1133">Transmembrane helix</keyword>
<feature type="transmembrane region" description="Helical" evidence="7">
    <location>
        <begin position="89"/>
        <end position="117"/>
    </location>
</feature>
<evidence type="ECO:0000256" key="6">
    <source>
        <dbReference type="SAM" id="MobiDB-lite"/>
    </source>
</evidence>
<comment type="similarity">
    <text evidence="5">Belongs to the SAT4 family.</text>
</comment>
<feature type="transmembrane region" description="Helical" evidence="7">
    <location>
        <begin position="246"/>
        <end position="265"/>
    </location>
</feature>
<dbReference type="Pfam" id="PF20684">
    <property type="entry name" value="Fung_rhodopsin"/>
    <property type="match status" value="1"/>
</dbReference>
<evidence type="ECO:0000256" key="3">
    <source>
        <dbReference type="ARBA" id="ARBA00022989"/>
    </source>
</evidence>
<feature type="region of interest" description="Disordered" evidence="6">
    <location>
        <begin position="303"/>
        <end position="323"/>
    </location>
</feature>
<keyword evidence="2 7" id="KW-0812">Transmembrane</keyword>
<accession>A0A8H8S6N9</accession>
<comment type="subcellular location">
    <subcellularLocation>
        <location evidence="1">Membrane</location>
        <topology evidence="1">Multi-pass membrane protein</topology>
    </subcellularLocation>
</comment>
<feature type="transmembrane region" description="Helical" evidence="7">
    <location>
        <begin position="20"/>
        <end position="39"/>
    </location>
</feature>
<dbReference type="Proteomes" id="UP000443090">
    <property type="component" value="Unassembled WGS sequence"/>
</dbReference>
<dbReference type="EMBL" id="QGMI01000063">
    <property type="protein sequence ID" value="TVY48006.1"/>
    <property type="molecule type" value="Genomic_DNA"/>
</dbReference>
<evidence type="ECO:0000256" key="7">
    <source>
        <dbReference type="SAM" id="Phobius"/>
    </source>
</evidence>
<feature type="domain" description="Rhodopsin" evidence="8">
    <location>
        <begin position="32"/>
        <end position="271"/>
    </location>
</feature>
<evidence type="ECO:0000256" key="2">
    <source>
        <dbReference type="ARBA" id="ARBA00022692"/>
    </source>
</evidence>
<dbReference type="InterPro" id="IPR052337">
    <property type="entry name" value="SAT4-like"/>
</dbReference>
<evidence type="ECO:0000313" key="9">
    <source>
        <dbReference type="EMBL" id="TVY48006.1"/>
    </source>
</evidence>
<name>A0A8H8S6N9_9HELO</name>
<dbReference type="OrthoDB" id="5429740at2759"/>
<evidence type="ECO:0000256" key="4">
    <source>
        <dbReference type="ARBA" id="ARBA00023136"/>
    </source>
</evidence>
<evidence type="ECO:0000259" key="8">
    <source>
        <dbReference type="Pfam" id="PF20684"/>
    </source>
</evidence>
<evidence type="ECO:0000256" key="1">
    <source>
        <dbReference type="ARBA" id="ARBA00004141"/>
    </source>
</evidence>
<feature type="transmembrane region" description="Helical" evidence="7">
    <location>
        <begin position="207"/>
        <end position="226"/>
    </location>
</feature>
<dbReference type="PANTHER" id="PTHR33048:SF47">
    <property type="entry name" value="INTEGRAL MEMBRANE PROTEIN-RELATED"/>
    <property type="match status" value="1"/>
</dbReference>
<gene>
    <name evidence="9" type="ORF">LOCC1_G001068</name>
</gene>
<feature type="transmembrane region" description="Helical" evidence="7">
    <location>
        <begin position="51"/>
        <end position="69"/>
    </location>
</feature>
<keyword evidence="4 7" id="KW-0472">Membrane</keyword>
<protein>
    <recommendedName>
        <fullName evidence="8">Rhodopsin domain-containing protein</fullName>
    </recommendedName>
</protein>
<sequence>MGTPHSVPADYSSATNGLTVAFLVLTTIGIVLRVLSRFAQGQAHGLDDYMTYFAWLINTGELIVAFLEVKHGAVSLPFLEQSNAIQQLYLLNIETAFAVTSITAILAIKLSVLFLLRRIFTMDVRWFRIAWWANVFFLFPCYAVIAFTFLGLQLEPQHQSLRTNNILGRVSTSLVAALNASSDLTVLVLPIVLILKLKLPTRERIGIVAIFSLGLLATSIGIMRAARFHIQDIHHWNHAYRFYNSLILTEAETSMALLTACLMVTKPLFRKTKDFTTNSVSSLLGSIQGNSKTRTQRIDSEGNSMYSESNSLYPPSHGQNKDGVIKRTDRYEVGVEPVKNDKDGHTIMLQAIRPWERADEAV</sequence>
<dbReference type="AlphaFoldDB" id="A0A8H8S6N9"/>
<dbReference type="PANTHER" id="PTHR33048">
    <property type="entry name" value="PTH11-LIKE INTEGRAL MEMBRANE PROTEIN (AFU_ORTHOLOGUE AFUA_5G11245)"/>
    <property type="match status" value="1"/>
</dbReference>
<reference evidence="9 10" key="1">
    <citation type="submission" date="2018-05" db="EMBL/GenBank/DDBJ databases">
        <title>Genome sequencing and assembly of the regulated plant pathogen Lachnellula willkommii and related sister species for the development of diagnostic species identification markers.</title>
        <authorList>
            <person name="Giroux E."/>
            <person name="Bilodeau G."/>
        </authorList>
    </citation>
    <scope>NUCLEOTIDE SEQUENCE [LARGE SCALE GENOMIC DNA]</scope>
    <source>
        <strain evidence="9 10">CBS 160.35</strain>
    </source>
</reference>
<dbReference type="GO" id="GO:0016020">
    <property type="term" value="C:membrane"/>
    <property type="evidence" value="ECO:0007669"/>
    <property type="project" value="UniProtKB-SubCell"/>
</dbReference>
<dbReference type="InterPro" id="IPR049326">
    <property type="entry name" value="Rhodopsin_dom_fungi"/>
</dbReference>
<feature type="transmembrane region" description="Helical" evidence="7">
    <location>
        <begin position="174"/>
        <end position="195"/>
    </location>
</feature>
<feature type="compositionally biased region" description="Polar residues" evidence="6">
    <location>
        <begin position="303"/>
        <end position="313"/>
    </location>
</feature>
<proteinExistence type="inferred from homology"/>
<keyword evidence="10" id="KW-1185">Reference proteome</keyword>